<evidence type="ECO:0000259" key="14">
    <source>
        <dbReference type="Pfam" id="PF02767"/>
    </source>
</evidence>
<dbReference type="AlphaFoldDB" id="A0A414I919"/>
<evidence type="ECO:0000259" key="13">
    <source>
        <dbReference type="Pfam" id="PF00712"/>
    </source>
</evidence>
<proteinExistence type="inferred from homology"/>
<evidence type="ECO:0000256" key="8">
    <source>
        <dbReference type="ARBA" id="ARBA00022932"/>
    </source>
</evidence>
<dbReference type="InterPro" id="IPR022634">
    <property type="entry name" value="DNA_polIII_beta_N"/>
</dbReference>
<dbReference type="Gene3D" id="3.70.10.10">
    <property type="match status" value="1"/>
</dbReference>
<comment type="subcellular location">
    <subcellularLocation>
        <location evidence="1">Cytoplasm</location>
    </subcellularLocation>
</comment>
<feature type="domain" description="DNA polymerase III beta sliding clamp N-terminal" evidence="13">
    <location>
        <begin position="9"/>
        <end position="116"/>
    </location>
</feature>
<dbReference type="SUPFAM" id="SSF55979">
    <property type="entry name" value="DNA clamp"/>
    <property type="match status" value="3"/>
</dbReference>
<dbReference type="Pfam" id="PF02768">
    <property type="entry name" value="DNA_pol3_beta_3"/>
    <property type="match status" value="1"/>
</dbReference>
<comment type="caution">
    <text evidence="16">The sequence shown here is derived from an EMBL/GenBank/DDBJ whole genome shotgun (WGS) entry which is preliminary data.</text>
</comment>
<evidence type="ECO:0000259" key="15">
    <source>
        <dbReference type="Pfam" id="PF02768"/>
    </source>
</evidence>
<keyword evidence="7" id="KW-0235">DNA replication</keyword>
<keyword evidence="8" id="KW-0239">DNA-directed DNA polymerase</keyword>
<keyword evidence="4" id="KW-0963">Cytoplasm</keyword>
<evidence type="ECO:0000313" key="16">
    <source>
        <dbReference type="EMBL" id="RHE13254.1"/>
    </source>
</evidence>
<evidence type="ECO:0000256" key="7">
    <source>
        <dbReference type="ARBA" id="ARBA00022705"/>
    </source>
</evidence>
<dbReference type="InterPro" id="IPR022637">
    <property type="entry name" value="DNA_polIII_beta_cen"/>
</dbReference>
<dbReference type="GO" id="GO:0009360">
    <property type="term" value="C:DNA polymerase III complex"/>
    <property type="evidence" value="ECO:0007669"/>
    <property type="project" value="InterPro"/>
</dbReference>
<comment type="similarity">
    <text evidence="2">Belongs to the beta sliding clamp family.</text>
</comment>
<protein>
    <recommendedName>
        <fullName evidence="3">Beta sliding clamp</fullName>
    </recommendedName>
    <alternativeName>
        <fullName evidence="12">Beta-clamp processivity factor</fullName>
    </alternativeName>
    <alternativeName>
        <fullName evidence="10">DNA polymerase III beta sliding clamp subunit</fullName>
    </alternativeName>
    <alternativeName>
        <fullName evidence="11">DNA polymerase III subunit beta</fullName>
    </alternativeName>
</protein>
<dbReference type="InterPro" id="IPR046938">
    <property type="entry name" value="DNA_clamp_sf"/>
</dbReference>
<gene>
    <name evidence="16" type="ORF">DW767_07850</name>
</gene>
<dbReference type="GO" id="GO:0003887">
    <property type="term" value="F:DNA-directed DNA polymerase activity"/>
    <property type="evidence" value="ECO:0007669"/>
    <property type="project" value="UniProtKB-KW"/>
</dbReference>
<dbReference type="GO" id="GO:0008408">
    <property type="term" value="F:3'-5' exonuclease activity"/>
    <property type="evidence" value="ECO:0007669"/>
    <property type="project" value="InterPro"/>
</dbReference>
<name>A0A414I919_9FIRM</name>
<evidence type="ECO:0000256" key="9">
    <source>
        <dbReference type="ARBA" id="ARBA00023125"/>
    </source>
</evidence>
<evidence type="ECO:0000256" key="5">
    <source>
        <dbReference type="ARBA" id="ARBA00022679"/>
    </source>
</evidence>
<dbReference type="Proteomes" id="UP000284644">
    <property type="component" value="Unassembled WGS sequence"/>
</dbReference>
<evidence type="ECO:0000256" key="6">
    <source>
        <dbReference type="ARBA" id="ARBA00022695"/>
    </source>
</evidence>
<dbReference type="Pfam" id="PF00712">
    <property type="entry name" value="DNA_pol3_beta"/>
    <property type="match status" value="1"/>
</dbReference>
<dbReference type="GO" id="GO:0003677">
    <property type="term" value="F:DNA binding"/>
    <property type="evidence" value="ECO:0007669"/>
    <property type="project" value="UniProtKB-KW"/>
</dbReference>
<dbReference type="CDD" id="cd00140">
    <property type="entry name" value="beta_clamp"/>
    <property type="match status" value="1"/>
</dbReference>
<dbReference type="Gene3D" id="3.10.150.10">
    <property type="entry name" value="DNA Polymerase III, subunit A, domain 2"/>
    <property type="match status" value="1"/>
</dbReference>
<evidence type="ECO:0000256" key="11">
    <source>
        <dbReference type="ARBA" id="ARBA00033275"/>
    </source>
</evidence>
<evidence type="ECO:0000256" key="10">
    <source>
        <dbReference type="ARBA" id="ARBA00030988"/>
    </source>
</evidence>
<sequence length="364" mass="40004">MVLFSGKGMKMKVQKYEIARVIDKLKSIVQKNDQFPALGGILVKDGYLIASNSEITMKVKLEASEGSYFIIPMKAFDLIKNLPDGEIDISATDKNVVMIKIGAIKNKYQSYPPEEFNFDITEDPEADGVELNGKKIMEAIGHVIYAAADGGANTQMTGIYFEGTDSGVSLAALDGHVVAVDSVKAEGAKDMKLIVPKATAKKLISMGVIDDVTLTYTKNSAVFKSDEYTIYTRLITGNYFPYQKMFTEGEINTCASRTALIGAMTRAKMCTEEKQPAVFQIEDDVLNISIRDKLADYQEQVPLQETVCKSIRLGFDSKLVLETLKAFTCENIALGFTSPRTPMIVEAEDSDMKAMVLPVAIREA</sequence>
<evidence type="ECO:0000256" key="1">
    <source>
        <dbReference type="ARBA" id="ARBA00004496"/>
    </source>
</evidence>
<dbReference type="InterPro" id="IPR001001">
    <property type="entry name" value="DNA_polIII_beta"/>
</dbReference>
<organism evidence="16 17">
    <name type="scientific">Blautia obeum</name>
    <dbReference type="NCBI Taxonomy" id="40520"/>
    <lineage>
        <taxon>Bacteria</taxon>
        <taxon>Bacillati</taxon>
        <taxon>Bacillota</taxon>
        <taxon>Clostridia</taxon>
        <taxon>Lachnospirales</taxon>
        <taxon>Lachnospiraceae</taxon>
        <taxon>Blautia</taxon>
    </lineage>
</organism>
<keyword evidence="9" id="KW-0238">DNA-binding</keyword>
<dbReference type="GO" id="GO:0005737">
    <property type="term" value="C:cytoplasm"/>
    <property type="evidence" value="ECO:0007669"/>
    <property type="project" value="UniProtKB-SubCell"/>
</dbReference>
<dbReference type="PANTHER" id="PTHR30478">
    <property type="entry name" value="DNA POLYMERASE III SUBUNIT BETA"/>
    <property type="match status" value="1"/>
</dbReference>
<keyword evidence="6" id="KW-0548">Nucleotidyltransferase</keyword>
<feature type="domain" description="DNA polymerase III beta sliding clamp central" evidence="14">
    <location>
        <begin position="131"/>
        <end position="239"/>
    </location>
</feature>
<dbReference type="GO" id="GO:0006271">
    <property type="term" value="P:DNA strand elongation involved in DNA replication"/>
    <property type="evidence" value="ECO:0007669"/>
    <property type="project" value="TreeGrafter"/>
</dbReference>
<dbReference type="EMBL" id="QSJW01000004">
    <property type="protein sequence ID" value="RHE13254.1"/>
    <property type="molecule type" value="Genomic_DNA"/>
</dbReference>
<dbReference type="Pfam" id="PF02767">
    <property type="entry name" value="DNA_pol3_beta_2"/>
    <property type="match status" value="1"/>
</dbReference>
<evidence type="ECO:0000256" key="4">
    <source>
        <dbReference type="ARBA" id="ARBA00022490"/>
    </source>
</evidence>
<accession>A0A414I919</accession>
<reference evidence="16 17" key="1">
    <citation type="submission" date="2018-08" db="EMBL/GenBank/DDBJ databases">
        <title>A genome reference for cultivated species of the human gut microbiota.</title>
        <authorList>
            <person name="Zou Y."/>
            <person name="Xue W."/>
            <person name="Luo G."/>
        </authorList>
    </citation>
    <scope>NUCLEOTIDE SEQUENCE [LARGE SCALE GENOMIC DNA]</scope>
    <source>
        <strain evidence="16 17">AM29-25AC</strain>
    </source>
</reference>
<evidence type="ECO:0000256" key="2">
    <source>
        <dbReference type="ARBA" id="ARBA00010752"/>
    </source>
</evidence>
<evidence type="ECO:0000313" key="17">
    <source>
        <dbReference type="Proteomes" id="UP000284644"/>
    </source>
</evidence>
<dbReference type="SMART" id="SM00480">
    <property type="entry name" value="POL3Bc"/>
    <property type="match status" value="1"/>
</dbReference>
<dbReference type="PANTHER" id="PTHR30478:SF0">
    <property type="entry name" value="BETA SLIDING CLAMP"/>
    <property type="match status" value="1"/>
</dbReference>
<feature type="domain" description="DNA polymerase III beta sliding clamp C-terminal" evidence="15">
    <location>
        <begin position="253"/>
        <end position="359"/>
    </location>
</feature>
<keyword evidence="5" id="KW-0808">Transferase</keyword>
<dbReference type="InterPro" id="IPR022635">
    <property type="entry name" value="DNA_polIII_beta_C"/>
</dbReference>
<evidence type="ECO:0000256" key="12">
    <source>
        <dbReference type="ARBA" id="ARBA00033276"/>
    </source>
</evidence>
<evidence type="ECO:0000256" key="3">
    <source>
        <dbReference type="ARBA" id="ARBA00021035"/>
    </source>
</evidence>